<accession>A0A239VPK7</accession>
<dbReference type="InterPro" id="IPR012340">
    <property type="entry name" value="NA-bd_OB-fold"/>
</dbReference>
<sequence length="124" mass="13126">MAAISSLLERLAGAQAKADDAALRKECNGCGATEIGDCADRGFYTMRGMVKSVTRPAAGSTPSISAEIFDGSGYLTLVWMGRREIPGIVPGVRMRVEGRVMRNGNKVVMHNPSFDVLAPASATH</sequence>
<organism evidence="1 2">
    <name type="scientific">Dermatophilus congolensis</name>
    <dbReference type="NCBI Taxonomy" id="1863"/>
    <lineage>
        <taxon>Bacteria</taxon>
        <taxon>Bacillati</taxon>
        <taxon>Actinomycetota</taxon>
        <taxon>Actinomycetes</taxon>
        <taxon>Micrococcales</taxon>
        <taxon>Dermatophilaceae</taxon>
        <taxon>Dermatophilus</taxon>
    </lineage>
</organism>
<dbReference type="GeneID" id="63460048"/>
<keyword evidence="2" id="KW-1185">Reference proteome</keyword>
<evidence type="ECO:0000313" key="1">
    <source>
        <dbReference type="EMBL" id="SNV23623.1"/>
    </source>
</evidence>
<dbReference type="RefSeq" id="WP_028326382.1">
    <property type="nucleotide sequence ID" value="NZ_JAAFNI010000001.1"/>
</dbReference>
<evidence type="ECO:0000313" key="2">
    <source>
        <dbReference type="Proteomes" id="UP000242637"/>
    </source>
</evidence>
<dbReference type="AlphaFoldDB" id="A0A239VPK7"/>
<reference evidence="1 2" key="1">
    <citation type="submission" date="2017-06" db="EMBL/GenBank/DDBJ databases">
        <authorList>
            <consortium name="Pathogen Informatics"/>
        </authorList>
    </citation>
    <scope>NUCLEOTIDE SEQUENCE [LARGE SCALE GENOMIC DNA]</scope>
    <source>
        <strain evidence="1 2">NCTC13039</strain>
    </source>
</reference>
<protein>
    <recommendedName>
        <fullName evidence="3">DNA-binding protein</fullName>
    </recommendedName>
</protein>
<gene>
    <name evidence="1" type="ORF">SAMEA4475696_01855</name>
</gene>
<evidence type="ECO:0008006" key="3">
    <source>
        <dbReference type="Google" id="ProtNLM"/>
    </source>
</evidence>
<dbReference type="CDD" id="cd04488">
    <property type="entry name" value="RecG_wedge_OBF"/>
    <property type="match status" value="1"/>
</dbReference>
<dbReference type="EMBL" id="LT906453">
    <property type="protein sequence ID" value="SNV23623.1"/>
    <property type="molecule type" value="Genomic_DNA"/>
</dbReference>
<dbReference type="Gene3D" id="2.40.50.140">
    <property type="entry name" value="Nucleic acid-binding proteins"/>
    <property type="match status" value="1"/>
</dbReference>
<name>A0A239VPK7_9MICO</name>
<dbReference type="OrthoDB" id="3268233at2"/>
<proteinExistence type="predicted"/>
<dbReference type="STRING" id="1121387.GCA_000429885_00225"/>
<dbReference type="Proteomes" id="UP000242637">
    <property type="component" value="Chromosome 1"/>
</dbReference>
<dbReference type="KEGG" id="dco:SAMEA4475696_1855"/>